<organism evidence="1 2">
    <name type="scientific">Arachnia rubra</name>
    <dbReference type="NCBI Taxonomy" id="1547448"/>
    <lineage>
        <taxon>Bacteria</taxon>
        <taxon>Bacillati</taxon>
        <taxon>Actinomycetota</taxon>
        <taxon>Actinomycetes</taxon>
        <taxon>Propionibacteriales</taxon>
        <taxon>Propionibacteriaceae</taxon>
        <taxon>Arachnia</taxon>
    </lineage>
</organism>
<keyword evidence="2" id="KW-1185">Reference proteome</keyword>
<evidence type="ECO:0008006" key="3">
    <source>
        <dbReference type="Google" id="ProtNLM"/>
    </source>
</evidence>
<name>A0ABX7Y3F0_9ACTN</name>
<sequence length="162" mass="18177">MTDHLTELTTAAQNPAILTRFRAKIHRSPDLDCWLWTGAISGKGHGRFWIRDDLVVIAHRFAWLVDQLERGQIVTKMPAVISHDCDNPICQNPAHLRVGTATTNRREWAARRDVPGSPLRDLRGARGRAEALRDAAKTRATDLTAVIDDGKGAVDRLQEQLW</sequence>
<dbReference type="EMBL" id="CP072384">
    <property type="protein sequence ID" value="QUC07414.1"/>
    <property type="molecule type" value="Genomic_DNA"/>
</dbReference>
<gene>
    <name evidence="1" type="ORF">J5A65_10770</name>
</gene>
<dbReference type="Proteomes" id="UP000678513">
    <property type="component" value="Chromosome"/>
</dbReference>
<dbReference type="RefSeq" id="WP_212321855.1">
    <property type="nucleotide sequence ID" value="NZ_AP024463.1"/>
</dbReference>
<reference evidence="1 2" key="1">
    <citation type="submission" date="2021-03" db="EMBL/GenBank/DDBJ databases">
        <title>Human Oral Microbial Genomes.</title>
        <authorList>
            <person name="Johnston C.D."/>
            <person name="Chen T."/>
            <person name="Dewhirst F.E."/>
        </authorList>
    </citation>
    <scope>NUCLEOTIDE SEQUENCE [LARGE SCALE GENOMIC DNA]</scope>
    <source>
        <strain evidence="1 2">DSMZ 100122</strain>
    </source>
</reference>
<accession>A0ABX7Y3F0</accession>
<proteinExistence type="predicted"/>
<dbReference type="InterPro" id="IPR044925">
    <property type="entry name" value="His-Me_finger_sf"/>
</dbReference>
<evidence type="ECO:0000313" key="2">
    <source>
        <dbReference type="Proteomes" id="UP000678513"/>
    </source>
</evidence>
<protein>
    <recommendedName>
        <fullName evidence="3">HNH nuclease domain-containing protein</fullName>
    </recommendedName>
</protein>
<dbReference type="InterPro" id="IPR044930">
    <property type="entry name" value="Homing_endonuclease_His-Me"/>
</dbReference>
<evidence type="ECO:0000313" key="1">
    <source>
        <dbReference type="EMBL" id="QUC07414.1"/>
    </source>
</evidence>
<dbReference type="SUPFAM" id="SSF54060">
    <property type="entry name" value="His-Me finger endonucleases"/>
    <property type="match status" value="1"/>
</dbReference>
<dbReference type="Gene3D" id="3.90.75.10">
    <property type="entry name" value="Homing Intron 3 (I-ppo) Encoded Endonuclease, Chain A"/>
    <property type="match status" value="1"/>
</dbReference>